<dbReference type="PROSITE" id="PS00893">
    <property type="entry name" value="NUDIX_BOX"/>
    <property type="match status" value="1"/>
</dbReference>
<dbReference type="Proteomes" id="UP000637643">
    <property type="component" value="Unassembled WGS sequence"/>
</dbReference>
<protein>
    <submittedName>
        <fullName evidence="5">DNA mismatch repair protein MutT</fullName>
    </submittedName>
</protein>
<proteinExistence type="inferred from homology"/>
<gene>
    <name evidence="5" type="ORF">GCM10010912_63460</name>
</gene>
<dbReference type="InterPro" id="IPR020476">
    <property type="entry name" value="Nudix_hydrolase"/>
</dbReference>
<evidence type="ECO:0000256" key="1">
    <source>
        <dbReference type="ARBA" id="ARBA00001946"/>
    </source>
</evidence>
<reference evidence="5" key="1">
    <citation type="journal article" date="2014" name="Int. J. Syst. Evol. Microbiol.">
        <title>Complete genome sequence of Corynebacterium casei LMG S-19264T (=DSM 44701T), isolated from a smear-ripened cheese.</title>
        <authorList>
            <consortium name="US DOE Joint Genome Institute (JGI-PGF)"/>
            <person name="Walter F."/>
            <person name="Albersmeier A."/>
            <person name="Kalinowski J."/>
            <person name="Ruckert C."/>
        </authorList>
    </citation>
    <scope>NUCLEOTIDE SEQUENCE</scope>
    <source>
        <strain evidence="5">CGMCC 1.16134</strain>
    </source>
</reference>
<dbReference type="SUPFAM" id="SSF55811">
    <property type="entry name" value="Nudix"/>
    <property type="match status" value="1"/>
</dbReference>
<dbReference type="PANTHER" id="PTHR43046">
    <property type="entry name" value="GDP-MANNOSE MANNOSYL HYDROLASE"/>
    <property type="match status" value="1"/>
</dbReference>
<keyword evidence="6" id="KW-1185">Reference proteome</keyword>
<feature type="domain" description="Nudix hydrolase" evidence="4">
    <location>
        <begin position="15"/>
        <end position="146"/>
    </location>
</feature>
<dbReference type="InterPro" id="IPR015797">
    <property type="entry name" value="NUDIX_hydrolase-like_dom_sf"/>
</dbReference>
<evidence type="ECO:0000313" key="6">
    <source>
        <dbReference type="Proteomes" id="UP000637643"/>
    </source>
</evidence>
<comment type="similarity">
    <text evidence="3">Belongs to the Nudix hydrolase family.</text>
</comment>
<dbReference type="InterPro" id="IPR020084">
    <property type="entry name" value="NUDIX_hydrolase_CS"/>
</dbReference>
<sequence length="155" mass="17235">MGYIMELRKLVGSRPLLMAGACVLLSNDGRLLLQRRTDNGCWGLPGGSMEPGESATDTAARELLEETGLAAKRLKLFEVFSGEELYYKYPNGDEVYNIVCAYLCTEYEGTLTVDGDEVQDLRFWSYGEIPGELSPPDRPVIQAFLQLNKFKACPP</sequence>
<dbReference type="AlphaFoldDB" id="A0A917FXB8"/>
<comment type="caution">
    <text evidence="5">The sequence shown here is derived from an EMBL/GenBank/DDBJ whole genome shotgun (WGS) entry which is preliminary data.</text>
</comment>
<dbReference type="GO" id="GO:0016787">
    <property type="term" value="F:hydrolase activity"/>
    <property type="evidence" value="ECO:0007669"/>
    <property type="project" value="UniProtKB-KW"/>
</dbReference>
<dbReference type="PRINTS" id="PR00502">
    <property type="entry name" value="NUDIXFAMILY"/>
</dbReference>
<dbReference type="Gene3D" id="3.90.79.10">
    <property type="entry name" value="Nucleoside Triphosphate Pyrophosphohydrolase"/>
    <property type="match status" value="1"/>
</dbReference>
<reference evidence="5" key="2">
    <citation type="submission" date="2020-09" db="EMBL/GenBank/DDBJ databases">
        <authorList>
            <person name="Sun Q."/>
            <person name="Zhou Y."/>
        </authorList>
    </citation>
    <scope>NUCLEOTIDE SEQUENCE</scope>
    <source>
        <strain evidence="5">CGMCC 1.16134</strain>
    </source>
</reference>
<evidence type="ECO:0000256" key="3">
    <source>
        <dbReference type="RuleBase" id="RU003476"/>
    </source>
</evidence>
<dbReference type="PROSITE" id="PS51462">
    <property type="entry name" value="NUDIX"/>
    <property type="match status" value="1"/>
</dbReference>
<evidence type="ECO:0000259" key="4">
    <source>
        <dbReference type="PROSITE" id="PS51462"/>
    </source>
</evidence>
<dbReference type="Pfam" id="PF00293">
    <property type="entry name" value="NUDIX"/>
    <property type="match status" value="1"/>
</dbReference>
<organism evidence="5 6">
    <name type="scientific">Paenibacillus albidus</name>
    <dbReference type="NCBI Taxonomy" id="2041023"/>
    <lineage>
        <taxon>Bacteria</taxon>
        <taxon>Bacillati</taxon>
        <taxon>Bacillota</taxon>
        <taxon>Bacilli</taxon>
        <taxon>Bacillales</taxon>
        <taxon>Paenibacillaceae</taxon>
        <taxon>Paenibacillus</taxon>
    </lineage>
</organism>
<evidence type="ECO:0000256" key="2">
    <source>
        <dbReference type="ARBA" id="ARBA00022801"/>
    </source>
</evidence>
<dbReference type="RefSeq" id="WP_189031893.1">
    <property type="nucleotide sequence ID" value="NZ_BMKR01000050.1"/>
</dbReference>
<dbReference type="InterPro" id="IPR000086">
    <property type="entry name" value="NUDIX_hydrolase_dom"/>
</dbReference>
<name>A0A917FXB8_9BACL</name>
<accession>A0A917FXB8</accession>
<dbReference type="EMBL" id="BMKR01000050">
    <property type="protein sequence ID" value="GGG10361.1"/>
    <property type="molecule type" value="Genomic_DNA"/>
</dbReference>
<keyword evidence="2 3" id="KW-0378">Hydrolase</keyword>
<dbReference type="PANTHER" id="PTHR43046:SF2">
    <property type="entry name" value="8-OXO-DGTP DIPHOSPHATASE-RELATED"/>
    <property type="match status" value="1"/>
</dbReference>
<evidence type="ECO:0000313" key="5">
    <source>
        <dbReference type="EMBL" id="GGG10361.1"/>
    </source>
</evidence>
<comment type="cofactor">
    <cofactor evidence="1">
        <name>Mg(2+)</name>
        <dbReference type="ChEBI" id="CHEBI:18420"/>
    </cofactor>
</comment>
<dbReference type="CDD" id="cd04677">
    <property type="entry name" value="NUDIX_Hydrolase"/>
    <property type="match status" value="1"/>
</dbReference>